<dbReference type="EMBL" id="LAZR01055371">
    <property type="protein sequence ID" value="KKK76511.1"/>
    <property type="molecule type" value="Genomic_DNA"/>
</dbReference>
<name>A0A0F9AWB2_9ZZZZ</name>
<organism evidence="1">
    <name type="scientific">marine sediment metagenome</name>
    <dbReference type="NCBI Taxonomy" id="412755"/>
    <lineage>
        <taxon>unclassified sequences</taxon>
        <taxon>metagenomes</taxon>
        <taxon>ecological metagenomes</taxon>
    </lineage>
</organism>
<evidence type="ECO:0000313" key="1">
    <source>
        <dbReference type="EMBL" id="KKK76511.1"/>
    </source>
</evidence>
<dbReference type="AlphaFoldDB" id="A0A0F9AWB2"/>
<proteinExistence type="predicted"/>
<gene>
    <name evidence="1" type="ORF">LCGC14_2862890</name>
</gene>
<accession>A0A0F9AWB2</accession>
<comment type="caution">
    <text evidence="1">The sequence shown here is derived from an EMBL/GenBank/DDBJ whole genome shotgun (WGS) entry which is preliminary data.</text>
</comment>
<reference evidence="1" key="1">
    <citation type="journal article" date="2015" name="Nature">
        <title>Complex archaea that bridge the gap between prokaryotes and eukaryotes.</title>
        <authorList>
            <person name="Spang A."/>
            <person name="Saw J.H."/>
            <person name="Jorgensen S.L."/>
            <person name="Zaremba-Niedzwiedzka K."/>
            <person name="Martijn J."/>
            <person name="Lind A.E."/>
            <person name="van Eijk R."/>
            <person name="Schleper C."/>
            <person name="Guy L."/>
            <person name="Ettema T.J."/>
        </authorList>
    </citation>
    <scope>NUCLEOTIDE SEQUENCE</scope>
</reference>
<sequence>MITKFLKSKIFEIGVVVAVIGFLLLLNGVFRAVYNPAPPRIKTTPTAPIATISPLLHGAAGRPAATESGETPPLPAGCTPDFVIPTARRLYNGALELGLIDQDYAAIVGVLDEQWVIIDGTVMVQLTLRTGAVINIVVFAMCEQSDGTWFPLIDAVLVVPE</sequence>
<protein>
    <submittedName>
        <fullName evidence="1">Uncharacterized protein</fullName>
    </submittedName>
</protein>